<evidence type="ECO:0000313" key="3">
    <source>
        <dbReference type="Proteomes" id="UP001470230"/>
    </source>
</evidence>
<proteinExistence type="predicted"/>
<name>A0ABR2JC77_9EUKA</name>
<keyword evidence="3" id="KW-1185">Reference proteome</keyword>
<organism evidence="2 3">
    <name type="scientific">Tritrichomonas musculus</name>
    <dbReference type="NCBI Taxonomy" id="1915356"/>
    <lineage>
        <taxon>Eukaryota</taxon>
        <taxon>Metamonada</taxon>
        <taxon>Parabasalia</taxon>
        <taxon>Tritrichomonadida</taxon>
        <taxon>Tritrichomonadidae</taxon>
        <taxon>Tritrichomonas</taxon>
    </lineage>
</organism>
<sequence length="827" mass="96429">MDHQNPNLDPDKEELIQKMNELQRQLDKIKREKRNITDELNTLKIEKRQQQKKFQESFIPQDPNQENQILLKDKKDILNIVENEISSFSQFTTDINEQQLGIEEFHKSFETINQLSNNSHLQLKEKIPLFFTAVRSLVLSCLQQSHTLSIQDLDNERNSTIETSNLTKQLNYAQNMTKLLKKQITSEHKMIANFAKNFDPSAVSIDDDESFVQNELKILSDSMIVDYSKFKSLIERDFGQIDNDQISLSDLLEYTYSKFQEVDDFIQKLYIALEVDPNESSYDGVLNTLQQHLAVIPKLQNSTTHLQSENEILKNHCAEMEQIIQKQSQEFSKSHKSVVQKLQDQIKELQSKCNDTRLEEITQILSDKDQESRNLSRKISEFEESEIKYKEKISELNLNLIKQKKRNEELNSENQLSIKKLKEDQKVINQLKNLTQQKEMKIKQLEENLNQQIQHLTLSNEQLRYTAEEEQKTEIEELRNIAETSINELKKMKKKAKKFQNLYQNAEISKKELETKVTELNGLQEEQNLRISELQSRLKHSKVTMSQISDEYRSFQQEHLKVVSKLKDSQSKVKNLTSQNEFLSTQLNESQLSIESIESSSCPKKELEKCFSDIQSKEKTISELKSIVSKQRSTISAYESRQPILEQFRDKYSEEHENLRQKNNFVLEVTTAVKDIHYNLTMIFQNRPNASPTLIEILQKMKPLFNIFQLPLFSFDFVRPNSFSIANCRVVNLRPNADFEVLSQQHKVTLARISEELAELPINQGNVYSSMNSMASLTDRLRNILEMAVSAKKVFEEKNDSLSALTSLVKNQQSAMARMSHSTPFKT</sequence>
<accession>A0ABR2JC77</accession>
<evidence type="ECO:0000256" key="1">
    <source>
        <dbReference type="SAM" id="Coils"/>
    </source>
</evidence>
<gene>
    <name evidence="2" type="ORF">M9Y10_005624</name>
</gene>
<feature type="coiled-coil region" evidence="1">
    <location>
        <begin position="12"/>
        <end position="53"/>
    </location>
</feature>
<feature type="coiled-coil region" evidence="1">
    <location>
        <begin position="310"/>
        <end position="526"/>
    </location>
</feature>
<evidence type="ECO:0000313" key="2">
    <source>
        <dbReference type="EMBL" id="KAK8875458.1"/>
    </source>
</evidence>
<comment type="caution">
    <text evidence="2">The sequence shown here is derived from an EMBL/GenBank/DDBJ whole genome shotgun (WGS) entry which is preliminary data.</text>
</comment>
<dbReference type="Proteomes" id="UP001470230">
    <property type="component" value="Unassembled WGS sequence"/>
</dbReference>
<reference evidence="2 3" key="1">
    <citation type="submission" date="2024-04" db="EMBL/GenBank/DDBJ databases">
        <title>Tritrichomonas musculus Genome.</title>
        <authorList>
            <person name="Alves-Ferreira E."/>
            <person name="Grigg M."/>
            <person name="Lorenzi H."/>
            <person name="Galac M."/>
        </authorList>
    </citation>
    <scope>NUCLEOTIDE SEQUENCE [LARGE SCALE GENOMIC DNA]</scope>
    <source>
        <strain evidence="2 3">EAF2021</strain>
    </source>
</reference>
<protein>
    <submittedName>
        <fullName evidence="2">Uncharacterized protein</fullName>
    </submittedName>
</protein>
<keyword evidence="1" id="KW-0175">Coiled coil</keyword>
<dbReference type="EMBL" id="JAPFFF010000012">
    <property type="protein sequence ID" value="KAK8875458.1"/>
    <property type="molecule type" value="Genomic_DNA"/>
</dbReference>